<proteinExistence type="predicted"/>
<protein>
    <submittedName>
        <fullName evidence="1">Uncharacterized protein</fullName>
    </submittedName>
</protein>
<dbReference type="AlphaFoldDB" id="A0A445BL50"/>
<gene>
    <name evidence="1" type="ORF">Ahy_A09g044912</name>
</gene>
<name>A0A445BL50_ARAHY</name>
<dbReference type="Proteomes" id="UP000289738">
    <property type="component" value="Chromosome A09"/>
</dbReference>
<dbReference type="EMBL" id="SDMP01000009">
    <property type="protein sequence ID" value="RYR39396.1"/>
    <property type="molecule type" value="Genomic_DNA"/>
</dbReference>
<evidence type="ECO:0000313" key="2">
    <source>
        <dbReference type="Proteomes" id="UP000289738"/>
    </source>
</evidence>
<evidence type="ECO:0000313" key="1">
    <source>
        <dbReference type="EMBL" id="RYR39396.1"/>
    </source>
</evidence>
<accession>A0A445BL50</accession>
<reference evidence="1 2" key="1">
    <citation type="submission" date="2019-01" db="EMBL/GenBank/DDBJ databases">
        <title>Sequencing of cultivated peanut Arachis hypogaea provides insights into genome evolution and oil improvement.</title>
        <authorList>
            <person name="Chen X."/>
        </authorList>
    </citation>
    <scope>NUCLEOTIDE SEQUENCE [LARGE SCALE GENOMIC DNA]</scope>
    <source>
        <strain evidence="2">cv. Fuhuasheng</strain>
        <tissue evidence="1">Leaves</tissue>
    </source>
</reference>
<comment type="caution">
    <text evidence="1">The sequence shown here is derived from an EMBL/GenBank/DDBJ whole genome shotgun (WGS) entry which is preliminary data.</text>
</comment>
<keyword evidence="2" id="KW-1185">Reference proteome</keyword>
<sequence>MKQTVSISFGGGFLMRRLYQRLVETDAKPNPGTHIDGSPVERHSKLNQIAFYQISKSKQLAMNYITVKGTAQLEEVEDEATKM</sequence>
<organism evidence="1 2">
    <name type="scientific">Arachis hypogaea</name>
    <name type="common">Peanut</name>
    <dbReference type="NCBI Taxonomy" id="3818"/>
    <lineage>
        <taxon>Eukaryota</taxon>
        <taxon>Viridiplantae</taxon>
        <taxon>Streptophyta</taxon>
        <taxon>Embryophyta</taxon>
        <taxon>Tracheophyta</taxon>
        <taxon>Spermatophyta</taxon>
        <taxon>Magnoliopsida</taxon>
        <taxon>eudicotyledons</taxon>
        <taxon>Gunneridae</taxon>
        <taxon>Pentapetalae</taxon>
        <taxon>rosids</taxon>
        <taxon>fabids</taxon>
        <taxon>Fabales</taxon>
        <taxon>Fabaceae</taxon>
        <taxon>Papilionoideae</taxon>
        <taxon>50 kb inversion clade</taxon>
        <taxon>dalbergioids sensu lato</taxon>
        <taxon>Dalbergieae</taxon>
        <taxon>Pterocarpus clade</taxon>
        <taxon>Arachis</taxon>
    </lineage>
</organism>